<evidence type="ECO:0000313" key="5">
    <source>
        <dbReference type="Proteomes" id="UP000501926"/>
    </source>
</evidence>
<reference evidence="4" key="2">
    <citation type="submission" date="2017-10" db="EMBL/GenBank/DDBJ databases">
        <authorList>
            <person name="Frank J."/>
        </authorList>
    </citation>
    <scope>NUCLEOTIDE SEQUENCE [LARGE SCALE GENOMIC DNA]</scope>
</reference>
<organism evidence="3 4">
    <name type="scientific">Kuenenia stuttgartiensis</name>
    <dbReference type="NCBI Taxonomy" id="174633"/>
    <lineage>
        <taxon>Bacteria</taxon>
        <taxon>Pseudomonadati</taxon>
        <taxon>Planctomycetota</taxon>
        <taxon>Candidatus Brocadiia</taxon>
        <taxon>Candidatus Brocadiales</taxon>
        <taxon>Candidatus Brocadiaceae</taxon>
        <taxon>Candidatus Kuenenia</taxon>
    </lineage>
</organism>
<reference evidence="3" key="1">
    <citation type="submission" date="2017-10" db="EMBL/GenBank/DDBJ databases">
        <authorList>
            <person name="Banno H."/>
            <person name="Chua N.-H."/>
        </authorList>
    </citation>
    <scope>NUCLEOTIDE SEQUENCE [LARGE SCALE GENOMIC DNA]</scope>
    <source>
        <strain evidence="3">Kuenenia_mbr1_ru-nijmegen</strain>
    </source>
</reference>
<evidence type="ECO:0000313" key="2">
    <source>
        <dbReference type="EMBL" id="QII11634.1"/>
    </source>
</evidence>
<keyword evidence="1" id="KW-0175">Coiled coil</keyword>
<evidence type="ECO:0008006" key="6">
    <source>
        <dbReference type="Google" id="ProtNLM"/>
    </source>
</evidence>
<dbReference type="Gene3D" id="1.25.40.10">
    <property type="entry name" value="Tetratricopeptide repeat domain"/>
    <property type="match status" value="1"/>
</dbReference>
<evidence type="ECO:0000313" key="4">
    <source>
        <dbReference type="Proteomes" id="UP000221734"/>
    </source>
</evidence>
<dbReference type="SUPFAM" id="SSF48452">
    <property type="entry name" value="TPR-like"/>
    <property type="match status" value="1"/>
</dbReference>
<sequence length="309" mass="36311">MSKEVKNNQERGQWDSLLFQIKDVYDAMADMDTSNIPLRDKIRGWEIFLNTDAVQLDNPHSDEDDSIRKKIKERIEYWKYIETLALADLHEESNKPSEMRIVADAQWQKEILANKYFLNAKKYMDKGDYINAEICFEKLMSLGTRLSPNVYYLRSAIQVESEKYEDAVQTLNDYLGQIGSSSYYEEVTSLSADAREKEVENRGKEGDILKREMEVRIEDAKNTLNAYRKLLERRAEVYREELELLSDRGEDISGDVVRDYEKEEISLKPEEKNRIEEAKKMLITYLKQAEQKPKAYQEVLNLLMNPDKN</sequence>
<evidence type="ECO:0000313" key="3">
    <source>
        <dbReference type="EMBL" id="SOH02670.1"/>
    </source>
</evidence>
<dbReference type="RefSeq" id="WP_099323610.1">
    <property type="nucleotide sequence ID" value="NZ_CP049055.1"/>
</dbReference>
<dbReference type="KEGG" id="kst:KSMBR1_0150"/>
<dbReference type="AlphaFoldDB" id="A0A2C9CAE5"/>
<reference evidence="2 5" key="3">
    <citation type="submission" date="2020-02" db="EMBL/GenBank/DDBJ databases">
        <title>Newly sequenced genome of strain CSTR1 showed variability in Candidatus Kuenenia stuttgartiensis genomes.</title>
        <authorList>
            <person name="Ding C."/>
            <person name="Adrian L."/>
        </authorList>
    </citation>
    <scope>NUCLEOTIDE SEQUENCE [LARGE SCALE GENOMIC DNA]</scope>
    <source>
        <strain evidence="2 5">CSTR1</strain>
    </source>
</reference>
<gene>
    <name evidence="2" type="ORF">KsCSTR_22550</name>
    <name evidence="3" type="ORF">KSMBR1_0150</name>
</gene>
<dbReference type="EMBL" id="CP049055">
    <property type="protein sequence ID" value="QII11634.1"/>
    <property type="molecule type" value="Genomic_DNA"/>
</dbReference>
<accession>A0A2C9CAE5</accession>
<dbReference type="Proteomes" id="UP000221734">
    <property type="component" value="Chromosome Kuenenia_stuttgartiensis_MBR1"/>
</dbReference>
<dbReference type="EMBL" id="LT934425">
    <property type="protein sequence ID" value="SOH02670.1"/>
    <property type="molecule type" value="Genomic_DNA"/>
</dbReference>
<name>A0A2C9CAE5_KUEST</name>
<proteinExistence type="predicted"/>
<dbReference type="Proteomes" id="UP000501926">
    <property type="component" value="Chromosome"/>
</dbReference>
<keyword evidence="4" id="KW-1185">Reference proteome</keyword>
<dbReference type="InterPro" id="IPR011990">
    <property type="entry name" value="TPR-like_helical_dom_sf"/>
</dbReference>
<feature type="coiled-coil region" evidence="1">
    <location>
        <begin position="210"/>
        <end position="248"/>
    </location>
</feature>
<protein>
    <recommendedName>
        <fullName evidence="6">Tetratricopeptide repeat protein</fullName>
    </recommendedName>
</protein>
<evidence type="ECO:0000256" key="1">
    <source>
        <dbReference type="SAM" id="Coils"/>
    </source>
</evidence>